<dbReference type="GO" id="GO:0005850">
    <property type="term" value="C:eukaryotic translation initiation factor 2 complex"/>
    <property type="evidence" value="ECO:0007669"/>
    <property type="project" value="TreeGrafter"/>
</dbReference>
<evidence type="ECO:0000313" key="6">
    <source>
        <dbReference type="Proteomes" id="UP000011083"/>
    </source>
</evidence>
<keyword evidence="6" id="KW-1185">Reference proteome</keyword>
<dbReference type="Pfam" id="PF00575">
    <property type="entry name" value="S1"/>
    <property type="match status" value="1"/>
</dbReference>
<dbReference type="Gene3D" id="2.40.50.140">
    <property type="entry name" value="Nucleic acid-binding proteins"/>
    <property type="match status" value="1"/>
</dbReference>
<evidence type="ECO:0000259" key="4">
    <source>
        <dbReference type="PROSITE" id="PS50126"/>
    </source>
</evidence>
<comment type="similarity">
    <text evidence="1">Belongs to the eIF-2-alpha family.</text>
</comment>
<dbReference type="SUPFAM" id="SSF50249">
    <property type="entry name" value="Nucleic acid-binding proteins"/>
    <property type="match status" value="1"/>
</dbReference>
<dbReference type="RefSeq" id="XP_004340095.1">
    <property type="nucleotide sequence ID" value="XM_004340047.1"/>
</dbReference>
<dbReference type="GO" id="GO:0003743">
    <property type="term" value="F:translation initiation factor activity"/>
    <property type="evidence" value="ECO:0007669"/>
    <property type="project" value="UniProtKB-KW"/>
</dbReference>
<dbReference type="CDD" id="cd04452">
    <property type="entry name" value="S1_IF2_alpha"/>
    <property type="match status" value="1"/>
</dbReference>
<evidence type="ECO:0000313" key="5">
    <source>
        <dbReference type="EMBL" id="ELR18076.1"/>
    </source>
</evidence>
<dbReference type="InterPro" id="IPR012340">
    <property type="entry name" value="NA-bd_OB-fold"/>
</dbReference>
<dbReference type="InterPro" id="IPR024055">
    <property type="entry name" value="TIF2_asu_C"/>
</dbReference>
<dbReference type="InterPro" id="IPR003029">
    <property type="entry name" value="S1_domain"/>
</dbReference>
<organism evidence="5 6">
    <name type="scientific">Acanthamoeba castellanii (strain ATCC 30010 / Neff)</name>
    <dbReference type="NCBI Taxonomy" id="1257118"/>
    <lineage>
        <taxon>Eukaryota</taxon>
        <taxon>Amoebozoa</taxon>
        <taxon>Discosea</taxon>
        <taxon>Longamoebia</taxon>
        <taxon>Centramoebida</taxon>
        <taxon>Acanthamoebidae</taxon>
        <taxon>Acanthamoeba</taxon>
    </lineage>
</organism>
<dbReference type="VEuPathDB" id="AmoebaDB:ACA1_163130"/>
<sequence length="298" mass="33315">MEGAIDAQAGGVEAPVAPLSDVAKKVGKCRMYEAEYPELDDLVMVRVNRINEIGAFVSLLEYNDKEGIILLSELSRRRMRSINKHIRVGKKEVLQVLRVDKEKGYIDLSKKLLKEEDIVECTQRYQKSKTVHSIMAHVAELQTGDNILTLEDLYKRIGWPLYETYNHAYDAFKKAAAGEDIFEGLDAPAEIKDNILKTIQHRLGSQPVKIQADIQVTCFSYEGIDAIKPALRAGQQCSTPDSPVRIQLVTSPEYILLTSSTDHERGVALLKKAVEAIQTEIKKHGGDCVIKTEPRVVA</sequence>
<dbReference type="STRING" id="1257118.L8H146"/>
<dbReference type="InterPro" id="IPR011488">
    <property type="entry name" value="TIF_2_asu"/>
</dbReference>
<feature type="domain" description="S1 motif" evidence="4">
    <location>
        <begin position="40"/>
        <end position="111"/>
    </location>
</feature>
<dbReference type="Pfam" id="PF07541">
    <property type="entry name" value="EIF_2_alpha"/>
    <property type="match status" value="1"/>
</dbReference>
<proteinExistence type="inferred from homology"/>
<dbReference type="InterPro" id="IPR044126">
    <property type="entry name" value="S1_IF2_alpha"/>
</dbReference>
<gene>
    <name evidence="5" type="ORF">ACA1_163130</name>
</gene>
<dbReference type="SUPFAM" id="SSF116742">
    <property type="entry name" value="eIF2alpha middle domain-like"/>
    <property type="match status" value="1"/>
</dbReference>
<dbReference type="PROSITE" id="PS50126">
    <property type="entry name" value="S1"/>
    <property type="match status" value="1"/>
</dbReference>
<name>L8H146_ACACF</name>
<dbReference type="PANTHER" id="PTHR10602:SF0">
    <property type="entry name" value="EUKARYOTIC TRANSLATION INITIATION FACTOR 2 SUBUNIT 1"/>
    <property type="match status" value="1"/>
</dbReference>
<dbReference type="EMBL" id="KB007961">
    <property type="protein sequence ID" value="ELR18076.1"/>
    <property type="molecule type" value="Genomic_DNA"/>
</dbReference>
<accession>L8H146</accession>
<reference evidence="5 6" key="1">
    <citation type="journal article" date="2013" name="Genome Biol.">
        <title>Genome of Acanthamoeba castellanii highlights extensive lateral gene transfer and early evolution of tyrosine kinase signaling.</title>
        <authorList>
            <person name="Clarke M."/>
            <person name="Lohan A.J."/>
            <person name="Liu B."/>
            <person name="Lagkouvardos I."/>
            <person name="Roy S."/>
            <person name="Zafar N."/>
            <person name="Bertelli C."/>
            <person name="Schilde C."/>
            <person name="Kianianmomeni A."/>
            <person name="Burglin T.R."/>
            <person name="Frech C."/>
            <person name="Turcotte B."/>
            <person name="Kopec K.O."/>
            <person name="Synnott J.M."/>
            <person name="Choo C."/>
            <person name="Paponov I."/>
            <person name="Finkler A."/>
            <person name="Soon Heng Tan C."/>
            <person name="Hutchins A.P."/>
            <person name="Weinmeier T."/>
            <person name="Rattei T."/>
            <person name="Chu J.S."/>
            <person name="Gimenez G."/>
            <person name="Irimia M."/>
            <person name="Rigden D.J."/>
            <person name="Fitzpatrick D.A."/>
            <person name="Lorenzo-Morales J."/>
            <person name="Bateman A."/>
            <person name="Chiu C.H."/>
            <person name="Tang P."/>
            <person name="Hegemann P."/>
            <person name="Fromm H."/>
            <person name="Raoult D."/>
            <person name="Greub G."/>
            <person name="Miranda-Saavedra D."/>
            <person name="Chen N."/>
            <person name="Nash P."/>
            <person name="Ginger M.L."/>
            <person name="Horn M."/>
            <person name="Schaap P."/>
            <person name="Caler L."/>
            <person name="Loftus B."/>
        </authorList>
    </citation>
    <scope>NUCLEOTIDE SEQUENCE [LARGE SCALE GENOMIC DNA]</scope>
    <source>
        <strain evidence="5 6">Neff</strain>
    </source>
</reference>
<dbReference type="Gene3D" id="3.30.70.1130">
    <property type="entry name" value="EIF_2_alpha"/>
    <property type="match status" value="1"/>
</dbReference>
<dbReference type="Gene3D" id="1.10.150.190">
    <property type="entry name" value="Translation initiation factor 2, subunit 1, domain 2"/>
    <property type="match status" value="1"/>
</dbReference>
<dbReference type="GeneID" id="14918804"/>
<dbReference type="Proteomes" id="UP000011083">
    <property type="component" value="Unassembled WGS sequence"/>
</dbReference>
<dbReference type="GO" id="GO:0033290">
    <property type="term" value="C:eukaryotic 48S preinitiation complex"/>
    <property type="evidence" value="ECO:0007669"/>
    <property type="project" value="TreeGrafter"/>
</dbReference>
<dbReference type="OrthoDB" id="1685042at2759"/>
<dbReference type="GO" id="GO:0043022">
    <property type="term" value="F:ribosome binding"/>
    <property type="evidence" value="ECO:0007669"/>
    <property type="project" value="TreeGrafter"/>
</dbReference>
<dbReference type="OMA" id="WDWLHEL"/>
<dbReference type="GO" id="GO:0003723">
    <property type="term" value="F:RNA binding"/>
    <property type="evidence" value="ECO:0007669"/>
    <property type="project" value="InterPro"/>
</dbReference>
<dbReference type="AlphaFoldDB" id="L8H146"/>
<dbReference type="FunFam" id="2.40.50.140:FF:000015">
    <property type="entry name" value="Eukaryotic translation initiation factor 2 subunit alpha"/>
    <property type="match status" value="1"/>
</dbReference>
<dbReference type="InterPro" id="IPR024054">
    <property type="entry name" value="TIF2_asu_middle_sf"/>
</dbReference>
<dbReference type="KEGG" id="acan:ACA1_163130"/>
<keyword evidence="3" id="KW-0648">Protein biosynthesis</keyword>
<keyword evidence="2 5" id="KW-0396">Initiation factor</keyword>
<dbReference type="PANTHER" id="PTHR10602">
    <property type="entry name" value="EUKARYOTIC TRANSLATION INITIATION FACTOR 2 SUBUNIT 1"/>
    <property type="match status" value="1"/>
</dbReference>
<dbReference type="SUPFAM" id="SSF110993">
    <property type="entry name" value="eIF-2-alpha, C-terminal domain"/>
    <property type="match status" value="1"/>
</dbReference>
<evidence type="ECO:0000256" key="1">
    <source>
        <dbReference type="ARBA" id="ARBA00007223"/>
    </source>
</evidence>
<evidence type="ECO:0000256" key="3">
    <source>
        <dbReference type="ARBA" id="ARBA00022917"/>
    </source>
</evidence>
<evidence type="ECO:0000256" key="2">
    <source>
        <dbReference type="ARBA" id="ARBA00022540"/>
    </source>
</evidence>
<dbReference type="SMART" id="SM00316">
    <property type="entry name" value="S1"/>
    <property type="match status" value="1"/>
</dbReference>
<protein>
    <submittedName>
        <fullName evidence="5">Eukaryotic initiation factor, putative</fullName>
    </submittedName>
</protein>